<organism evidence="1 2">
    <name type="scientific">Saxophila tyrrhenica</name>
    <dbReference type="NCBI Taxonomy" id="1690608"/>
    <lineage>
        <taxon>Eukaryota</taxon>
        <taxon>Fungi</taxon>
        <taxon>Dikarya</taxon>
        <taxon>Ascomycota</taxon>
        <taxon>Pezizomycotina</taxon>
        <taxon>Dothideomycetes</taxon>
        <taxon>Dothideomycetidae</taxon>
        <taxon>Mycosphaerellales</taxon>
        <taxon>Extremaceae</taxon>
        <taxon>Saxophila</taxon>
    </lineage>
</organism>
<evidence type="ECO:0000313" key="2">
    <source>
        <dbReference type="Proteomes" id="UP001337655"/>
    </source>
</evidence>
<dbReference type="Proteomes" id="UP001337655">
    <property type="component" value="Unassembled WGS sequence"/>
</dbReference>
<keyword evidence="2" id="KW-1185">Reference proteome</keyword>
<protein>
    <recommendedName>
        <fullName evidence="3">ABM domain-containing protein</fullName>
    </recommendedName>
</protein>
<dbReference type="RefSeq" id="XP_064661710.1">
    <property type="nucleotide sequence ID" value="XM_064800371.1"/>
</dbReference>
<dbReference type="Gene3D" id="3.30.70.100">
    <property type="match status" value="1"/>
</dbReference>
<dbReference type="AlphaFoldDB" id="A0AAV9PH31"/>
<dbReference type="EMBL" id="JAVRRT010000004">
    <property type="protein sequence ID" value="KAK5172992.1"/>
    <property type="molecule type" value="Genomic_DNA"/>
</dbReference>
<evidence type="ECO:0000313" key="1">
    <source>
        <dbReference type="EMBL" id="KAK5172992.1"/>
    </source>
</evidence>
<sequence>MPTTELATISLKAGSQIGEPNNPAAAVFKDCADTIARQDGFEGMQFDWTSKSKHEEFMASPDYGPFFKSFGTIIGGGLSLAHIDFQPEGGATRAMSAPVTEVVTFYFEGGPPDDSFESCKKFLETCEKESQQKVYGWAYGTTYEEIEKDGVKGKGAVLLIGWESRQEHMDFRETDTFKNNIHLLRQTAKGIEMHHTQFMNFVA</sequence>
<gene>
    <name evidence="1" type="ORF">LTR77_003114</name>
</gene>
<evidence type="ECO:0008006" key="3">
    <source>
        <dbReference type="Google" id="ProtNLM"/>
    </source>
</evidence>
<reference evidence="1 2" key="1">
    <citation type="submission" date="2023-08" db="EMBL/GenBank/DDBJ databases">
        <title>Black Yeasts Isolated from many extreme environments.</title>
        <authorList>
            <person name="Coleine C."/>
            <person name="Stajich J.E."/>
            <person name="Selbmann L."/>
        </authorList>
    </citation>
    <scope>NUCLEOTIDE SEQUENCE [LARGE SCALE GENOMIC DNA]</scope>
    <source>
        <strain evidence="1 2">CCFEE 5935</strain>
    </source>
</reference>
<proteinExistence type="predicted"/>
<comment type="caution">
    <text evidence="1">The sequence shown here is derived from an EMBL/GenBank/DDBJ whole genome shotgun (WGS) entry which is preliminary data.</text>
</comment>
<dbReference type="GeneID" id="89924461"/>
<accession>A0AAV9PH31</accession>
<name>A0AAV9PH31_9PEZI</name>